<accession>A0AA86T0D8</accession>
<evidence type="ECO:0000313" key="3">
    <source>
        <dbReference type="Proteomes" id="UP001189624"/>
    </source>
</evidence>
<keyword evidence="3" id="KW-1185">Reference proteome</keyword>
<dbReference type="Gramene" id="rna-AYBTSS11_LOCUS12424">
    <property type="protein sequence ID" value="CAJ1946991.1"/>
    <property type="gene ID" value="gene-AYBTSS11_LOCUS12424"/>
</dbReference>
<feature type="compositionally biased region" description="Basic and acidic residues" evidence="1">
    <location>
        <begin position="52"/>
        <end position="62"/>
    </location>
</feature>
<name>A0AA86T0D8_9FABA</name>
<evidence type="ECO:0000313" key="2">
    <source>
        <dbReference type="EMBL" id="CAJ1946991.1"/>
    </source>
</evidence>
<sequence length="103" mass="11030">MKVEAALASTRKGVVPIDAIASESRGTSVEAKTWETQTGKTGDQLGCAKGLEQSEEKSESVMKKGPIGNVVSVVRIDNCKEKISRTSPIMIICEASSWCRVSE</sequence>
<feature type="region of interest" description="Disordered" evidence="1">
    <location>
        <begin position="26"/>
        <end position="62"/>
    </location>
</feature>
<dbReference type="EMBL" id="OY731401">
    <property type="protein sequence ID" value="CAJ1946991.1"/>
    <property type="molecule type" value="Genomic_DNA"/>
</dbReference>
<reference evidence="2" key="1">
    <citation type="submission" date="2023-10" db="EMBL/GenBank/DDBJ databases">
        <authorList>
            <person name="Domelevo Entfellner J.-B."/>
        </authorList>
    </citation>
    <scope>NUCLEOTIDE SEQUENCE</scope>
</reference>
<protein>
    <submittedName>
        <fullName evidence="2">Uncharacterized protein</fullName>
    </submittedName>
</protein>
<evidence type="ECO:0000256" key="1">
    <source>
        <dbReference type="SAM" id="MobiDB-lite"/>
    </source>
</evidence>
<gene>
    <name evidence="2" type="ORF">AYBTSS11_LOCUS12424</name>
</gene>
<proteinExistence type="predicted"/>
<dbReference type="AlphaFoldDB" id="A0AA86T0D8"/>
<organism evidence="2 3">
    <name type="scientific">Sphenostylis stenocarpa</name>
    <dbReference type="NCBI Taxonomy" id="92480"/>
    <lineage>
        <taxon>Eukaryota</taxon>
        <taxon>Viridiplantae</taxon>
        <taxon>Streptophyta</taxon>
        <taxon>Embryophyta</taxon>
        <taxon>Tracheophyta</taxon>
        <taxon>Spermatophyta</taxon>
        <taxon>Magnoliopsida</taxon>
        <taxon>eudicotyledons</taxon>
        <taxon>Gunneridae</taxon>
        <taxon>Pentapetalae</taxon>
        <taxon>rosids</taxon>
        <taxon>fabids</taxon>
        <taxon>Fabales</taxon>
        <taxon>Fabaceae</taxon>
        <taxon>Papilionoideae</taxon>
        <taxon>50 kb inversion clade</taxon>
        <taxon>NPAAA clade</taxon>
        <taxon>indigoferoid/millettioid clade</taxon>
        <taxon>Phaseoleae</taxon>
        <taxon>Sphenostylis</taxon>
    </lineage>
</organism>
<dbReference type="Proteomes" id="UP001189624">
    <property type="component" value="Chromosome 4"/>
</dbReference>